<dbReference type="Proteomes" id="UP000031258">
    <property type="component" value="Unassembled WGS sequence"/>
</dbReference>
<accession>A0A0C1QMF5</accession>
<protein>
    <recommendedName>
        <fullName evidence="2">Methyltransferase domain-containing protein</fullName>
    </recommendedName>
</protein>
<dbReference type="STRING" id="86105.NF27_DZ00080"/>
<gene>
    <name evidence="3" type="ORF">NF27_DZ00080</name>
</gene>
<keyword evidence="1" id="KW-0732">Signal</keyword>
<evidence type="ECO:0000259" key="2">
    <source>
        <dbReference type="Pfam" id="PF13847"/>
    </source>
</evidence>
<dbReference type="PANTHER" id="PTHR43861:SF1">
    <property type="entry name" value="TRANS-ACONITATE 2-METHYLTRANSFERASE"/>
    <property type="match status" value="1"/>
</dbReference>
<dbReference type="InterPro" id="IPR025714">
    <property type="entry name" value="Methyltranfer_dom"/>
</dbReference>
<dbReference type="InterPro" id="IPR029063">
    <property type="entry name" value="SAM-dependent_MTases_sf"/>
</dbReference>
<dbReference type="SUPFAM" id="SSF53335">
    <property type="entry name" value="S-adenosyl-L-methionine-dependent methyltransferases"/>
    <property type="match status" value="1"/>
</dbReference>
<dbReference type="CDD" id="cd02440">
    <property type="entry name" value="AdoMet_MTases"/>
    <property type="match status" value="1"/>
</dbReference>
<dbReference type="Gene3D" id="3.40.50.150">
    <property type="entry name" value="Vaccinia Virus protein VP39"/>
    <property type="match status" value="1"/>
</dbReference>
<feature type="domain" description="Methyltransferase" evidence="2">
    <location>
        <begin position="58"/>
        <end position="174"/>
    </location>
</feature>
<comment type="caution">
    <text evidence="3">The sequence shown here is derived from an EMBL/GenBank/DDBJ whole genome shotgun (WGS) entry which is preliminary data.</text>
</comment>
<dbReference type="EMBL" id="JSWE01000100">
    <property type="protein sequence ID" value="KIE05218.1"/>
    <property type="molecule type" value="Genomic_DNA"/>
</dbReference>
<evidence type="ECO:0000313" key="4">
    <source>
        <dbReference type="Proteomes" id="UP000031258"/>
    </source>
</evidence>
<reference evidence="3 4" key="1">
    <citation type="submission" date="2014-11" db="EMBL/GenBank/DDBJ databases">
        <title>A Rickettsiales Symbiont of Amoebae With Ancient Features.</title>
        <authorList>
            <person name="Schulz F."/>
            <person name="Martijn J."/>
            <person name="Wascher F."/>
            <person name="Kostanjsek R."/>
            <person name="Ettema T.J."/>
            <person name="Horn M."/>
        </authorList>
    </citation>
    <scope>NUCLEOTIDE SEQUENCE [LARGE SCALE GENOMIC DNA]</scope>
    <source>
        <strain evidence="3 4">UWC36</strain>
    </source>
</reference>
<dbReference type="Pfam" id="PF13847">
    <property type="entry name" value="Methyltransf_31"/>
    <property type="match status" value="1"/>
</dbReference>
<feature type="chain" id="PRO_5002137509" description="Methyltransferase domain-containing protein" evidence="1">
    <location>
        <begin position="24"/>
        <end position="293"/>
    </location>
</feature>
<evidence type="ECO:0000313" key="3">
    <source>
        <dbReference type="EMBL" id="KIE05218.1"/>
    </source>
</evidence>
<keyword evidence="4" id="KW-1185">Reference proteome</keyword>
<dbReference type="PANTHER" id="PTHR43861">
    <property type="entry name" value="TRANS-ACONITATE 2-METHYLTRANSFERASE-RELATED"/>
    <property type="match status" value="1"/>
</dbReference>
<proteinExistence type="predicted"/>
<dbReference type="AlphaFoldDB" id="A0A0C1QMF5"/>
<sequence length="293" mass="33373">MSILYMKKIFFLLLILSSLNAFAGASKRWYADNYAENALLQQSWATKFFFQDYIFQGDESILDIGSGIGNITAMMANYVPHGYVIGIDSDEAVVNIAKQDYKYIKNLSFLNKFAGDANFYILHKEKFDIITSFSVLHWISNNDKVLKGMFTALKPNGICYLRLASKGGDPVQDIADRLVKSAKWKAYFTNFKSHMKRFTVGEYAALLEKNNFQIVSIGNVEDKNFLNNTAQLKMQIKSWLPYYHHLKSINSLEADKFVNEIVDVYISKFPVNQNGSVILYDHNLEIVATKPAA</sequence>
<feature type="signal peptide" evidence="1">
    <location>
        <begin position="1"/>
        <end position="23"/>
    </location>
</feature>
<evidence type="ECO:0000256" key="1">
    <source>
        <dbReference type="SAM" id="SignalP"/>
    </source>
</evidence>
<name>A0A0C1QMF5_9RICK</name>
<organism evidence="3 4">
    <name type="scientific">Candidatus Jidaibacter acanthamoebae</name>
    <dbReference type="NCBI Taxonomy" id="86105"/>
    <lineage>
        <taxon>Bacteria</taxon>
        <taxon>Pseudomonadati</taxon>
        <taxon>Pseudomonadota</taxon>
        <taxon>Alphaproteobacteria</taxon>
        <taxon>Rickettsiales</taxon>
        <taxon>Candidatus Midichloriaceae</taxon>
        <taxon>Candidatus Jidaibacter</taxon>
    </lineage>
</organism>